<evidence type="ECO:0000313" key="4">
    <source>
        <dbReference type="EMBL" id="MBB6520737.1"/>
    </source>
</evidence>
<dbReference type="GO" id="GO:0003677">
    <property type="term" value="F:DNA binding"/>
    <property type="evidence" value="ECO:0007669"/>
    <property type="project" value="UniProtKB-UniRule"/>
</dbReference>
<dbReference type="PANTHER" id="PTHR43479:SF11">
    <property type="entry name" value="ACREF_ENVCD OPERON REPRESSOR-RELATED"/>
    <property type="match status" value="1"/>
</dbReference>
<evidence type="ECO:0000256" key="2">
    <source>
        <dbReference type="PROSITE-ProRule" id="PRU00335"/>
    </source>
</evidence>
<sequence length="199" mass="22251">MARPSVKEERAEAILAAFERCVARYGVEGATLERISKESGLHRSLLRHHVGNREALLDRLIERCIDTEQDEIKRLFEDIEQEGSQPDQADEAIIAYLFGEMPEQEQLKIKVALALLAAVENHPNIKKRLFQWNKDFITTLQEILQSVYPKVGEAQCAAVAWGLASISLSSLSIAPLGSGQVFQESSLQVARTLLKSLRV</sequence>
<reference evidence="4 5" key="1">
    <citation type="submission" date="2020-08" db="EMBL/GenBank/DDBJ databases">
        <title>Genomic Encyclopedia of Type Strains, Phase IV (KMG-IV): sequencing the most valuable type-strain genomes for metagenomic binning, comparative biology and taxonomic classification.</title>
        <authorList>
            <person name="Goeker M."/>
        </authorList>
    </citation>
    <scope>NUCLEOTIDE SEQUENCE [LARGE SCALE GENOMIC DNA]</scope>
    <source>
        <strain evidence="4 5">DSM 22368</strain>
    </source>
</reference>
<dbReference type="EMBL" id="JACHHT010000001">
    <property type="protein sequence ID" value="MBB6520737.1"/>
    <property type="molecule type" value="Genomic_DNA"/>
</dbReference>
<dbReference type="RefSeq" id="WP_166850366.1">
    <property type="nucleotide sequence ID" value="NZ_JAAONY010000001.1"/>
</dbReference>
<evidence type="ECO:0000313" key="5">
    <source>
        <dbReference type="Proteomes" id="UP000528457"/>
    </source>
</evidence>
<keyword evidence="1 2" id="KW-0238">DNA-binding</keyword>
<organism evidence="4 5">
    <name type="scientific">Pseudoteredinibacter isoporae</name>
    <dbReference type="NCBI Taxonomy" id="570281"/>
    <lineage>
        <taxon>Bacteria</taxon>
        <taxon>Pseudomonadati</taxon>
        <taxon>Pseudomonadota</taxon>
        <taxon>Gammaproteobacteria</taxon>
        <taxon>Cellvibrionales</taxon>
        <taxon>Cellvibrionaceae</taxon>
        <taxon>Pseudoteredinibacter</taxon>
    </lineage>
</organism>
<dbReference type="InterPro" id="IPR009057">
    <property type="entry name" value="Homeodomain-like_sf"/>
</dbReference>
<dbReference type="InParanoid" id="A0A7X0JR26"/>
<dbReference type="AlphaFoldDB" id="A0A7X0JR26"/>
<evidence type="ECO:0000259" key="3">
    <source>
        <dbReference type="PROSITE" id="PS50977"/>
    </source>
</evidence>
<feature type="DNA-binding region" description="H-T-H motif" evidence="2">
    <location>
        <begin position="31"/>
        <end position="50"/>
    </location>
</feature>
<dbReference type="Gene3D" id="1.10.357.10">
    <property type="entry name" value="Tetracycline Repressor, domain 2"/>
    <property type="match status" value="1"/>
</dbReference>
<name>A0A7X0JR26_9GAMM</name>
<dbReference type="SUPFAM" id="SSF46689">
    <property type="entry name" value="Homeodomain-like"/>
    <property type="match status" value="1"/>
</dbReference>
<evidence type="ECO:0000256" key="1">
    <source>
        <dbReference type="ARBA" id="ARBA00023125"/>
    </source>
</evidence>
<keyword evidence="5" id="KW-1185">Reference proteome</keyword>
<dbReference type="InterPro" id="IPR001647">
    <property type="entry name" value="HTH_TetR"/>
</dbReference>
<dbReference type="InterPro" id="IPR050624">
    <property type="entry name" value="HTH-type_Tx_Regulator"/>
</dbReference>
<dbReference type="PROSITE" id="PS50977">
    <property type="entry name" value="HTH_TETR_2"/>
    <property type="match status" value="1"/>
</dbReference>
<protein>
    <submittedName>
        <fullName evidence="4">AcrR family transcriptional regulator</fullName>
    </submittedName>
</protein>
<proteinExistence type="predicted"/>
<accession>A0A7X0JR26</accession>
<dbReference type="PANTHER" id="PTHR43479">
    <property type="entry name" value="ACREF/ENVCD OPERON REPRESSOR-RELATED"/>
    <property type="match status" value="1"/>
</dbReference>
<dbReference type="Proteomes" id="UP000528457">
    <property type="component" value="Unassembled WGS sequence"/>
</dbReference>
<feature type="domain" description="HTH tetR-type" evidence="3">
    <location>
        <begin position="8"/>
        <end position="68"/>
    </location>
</feature>
<comment type="caution">
    <text evidence="4">The sequence shown here is derived from an EMBL/GenBank/DDBJ whole genome shotgun (WGS) entry which is preliminary data.</text>
</comment>
<gene>
    <name evidence="4" type="ORF">HNR48_001015</name>
</gene>